<keyword evidence="2 4" id="KW-0238">DNA-binding</keyword>
<accession>A0A2I2KXR9</accession>
<evidence type="ECO:0000256" key="1">
    <source>
        <dbReference type="ARBA" id="ARBA00023015"/>
    </source>
</evidence>
<sequence>MAGREAGSADGRGAGRPGRAGRGAGAEVVPAPGRASAAEVAPVPGSAIRSNEAPTFALPPAVEMLWGVRERSSRGPRRGLSLERIVAAAIDVAQAEGIGGLSMGRVAAELGAATMSLYRYVSAKDELLMLMVDTAMGPPPGPRLSDDGWRAGLSRWAQGARASYQRHPWSLRVPITTPPLGPNMVAWMDDGLRCLAGTPLSEQEKLSSVLLLSGFVRNEATLSLDLRTAASDGHIMPGYGAMLGRLINPATFPSLQRAIDSGSLDDDDDMDSEFDFGLARLLDGIAVLAERPDVPPG</sequence>
<dbReference type="PANTHER" id="PTHR30055:SF151">
    <property type="entry name" value="TRANSCRIPTIONAL REGULATORY PROTEIN"/>
    <property type="match status" value="1"/>
</dbReference>
<dbReference type="AlphaFoldDB" id="A0A2I2KXR9"/>
<feature type="compositionally biased region" description="Gly residues" evidence="5">
    <location>
        <begin position="10"/>
        <end position="24"/>
    </location>
</feature>
<evidence type="ECO:0000313" key="7">
    <source>
        <dbReference type="EMBL" id="SNQ50457.1"/>
    </source>
</evidence>
<dbReference type="InterPro" id="IPR001647">
    <property type="entry name" value="HTH_TetR"/>
</dbReference>
<dbReference type="GO" id="GO:0000976">
    <property type="term" value="F:transcription cis-regulatory region binding"/>
    <property type="evidence" value="ECO:0007669"/>
    <property type="project" value="TreeGrafter"/>
</dbReference>
<dbReference type="EMBL" id="FZMO01000412">
    <property type="protein sequence ID" value="SNQ50457.1"/>
    <property type="molecule type" value="Genomic_DNA"/>
</dbReference>
<dbReference type="SUPFAM" id="SSF48498">
    <property type="entry name" value="Tetracyclin repressor-like, C-terminal domain"/>
    <property type="match status" value="1"/>
</dbReference>
<keyword evidence="8" id="KW-1185">Reference proteome</keyword>
<feature type="compositionally biased region" description="Low complexity" evidence="5">
    <location>
        <begin position="25"/>
        <end position="35"/>
    </location>
</feature>
<evidence type="ECO:0000256" key="4">
    <source>
        <dbReference type="PROSITE-ProRule" id="PRU00335"/>
    </source>
</evidence>
<feature type="DNA-binding region" description="H-T-H motif" evidence="4">
    <location>
        <begin position="102"/>
        <end position="121"/>
    </location>
</feature>
<dbReference type="Gene3D" id="1.10.10.60">
    <property type="entry name" value="Homeodomain-like"/>
    <property type="match status" value="1"/>
</dbReference>
<evidence type="ECO:0000313" key="8">
    <source>
        <dbReference type="Proteomes" id="UP000234331"/>
    </source>
</evidence>
<dbReference type="PANTHER" id="PTHR30055">
    <property type="entry name" value="HTH-TYPE TRANSCRIPTIONAL REGULATOR RUTR"/>
    <property type="match status" value="1"/>
</dbReference>
<dbReference type="InterPro" id="IPR009057">
    <property type="entry name" value="Homeodomain-like_sf"/>
</dbReference>
<protein>
    <submittedName>
        <fullName evidence="7">Transcriptional regulator, TetR family</fullName>
    </submittedName>
</protein>
<reference evidence="7 8" key="1">
    <citation type="submission" date="2017-06" db="EMBL/GenBank/DDBJ databases">
        <authorList>
            <person name="Kim H.J."/>
            <person name="Triplett B.A."/>
        </authorList>
    </citation>
    <scope>NUCLEOTIDE SEQUENCE [LARGE SCALE GENOMIC DNA]</scope>
    <source>
        <strain evidence="7">FRACA_ARgP5</strain>
    </source>
</reference>
<proteinExistence type="predicted"/>
<dbReference type="GO" id="GO:0003700">
    <property type="term" value="F:DNA-binding transcription factor activity"/>
    <property type="evidence" value="ECO:0007669"/>
    <property type="project" value="TreeGrafter"/>
</dbReference>
<evidence type="ECO:0000256" key="2">
    <source>
        <dbReference type="ARBA" id="ARBA00023125"/>
    </source>
</evidence>
<feature type="domain" description="HTH tetR-type" evidence="6">
    <location>
        <begin position="79"/>
        <end position="139"/>
    </location>
</feature>
<dbReference type="InterPro" id="IPR036271">
    <property type="entry name" value="Tet_transcr_reg_TetR-rel_C_sf"/>
</dbReference>
<organism evidence="7 8">
    <name type="scientific">Frankia canadensis</name>
    <dbReference type="NCBI Taxonomy" id="1836972"/>
    <lineage>
        <taxon>Bacteria</taxon>
        <taxon>Bacillati</taxon>
        <taxon>Actinomycetota</taxon>
        <taxon>Actinomycetes</taxon>
        <taxon>Frankiales</taxon>
        <taxon>Frankiaceae</taxon>
        <taxon>Frankia</taxon>
    </lineage>
</organism>
<evidence type="ECO:0000256" key="5">
    <source>
        <dbReference type="SAM" id="MobiDB-lite"/>
    </source>
</evidence>
<keyword evidence="3" id="KW-0804">Transcription</keyword>
<dbReference type="InterPro" id="IPR050109">
    <property type="entry name" value="HTH-type_TetR-like_transc_reg"/>
</dbReference>
<feature type="region of interest" description="Disordered" evidence="5">
    <location>
        <begin position="1"/>
        <end position="35"/>
    </location>
</feature>
<keyword evidence="1" id="KW-0805">Transcription regulation</keyword>
<dbReference type="Gene3D" id="1.10.357.10">
    <property type="entry name" value="Tetracycline Repressor, domain 2"/>
    <property type="match status" value="1"/>
</dbReference>
<evidence type="ECO:0000256" key="3">
    <source>
        <dbReference type="ARBA" id="ARBA00023163"/>
    </source>
</evidence>
<dbReference type="GO" id="GO:0045892">
    <property type="term" value="P:negative regulation of DNA-templated transcription"/>
    <property type="evidence" value="ECO:0007669"/>
    <property type="project" value="InterPro"/>
</dbReference>
<dbReference type="Pfam" id="PF02909">
    <property type="entry name" value="TetR_C_1"/>
    <property type="match status" value="1"/>
</dbReference>
<dbReference type="Pfam" id="PF00440">
    <property type="entry name" value="TetR_N"/>
    <property type="match status" value="1"/>
</dbReference>
<dbReference type="Proteomes" id="UP000234331">
    <property type="component" value="Unassembled WGS sequence"/>
</dbReference>
<dbReference type="PROSITE" id="PS50977">
    <property type="entry name" value="HTH_TETR_2"/>
    <property type="match status" value="1"/>
</dbReference>
<gene>
    <name evidence="7" type="ORF">FRACA_470005</name>
</gene>
<dbReference type="InterPro" id="IPR004111">
    <property type="entry name" value="Repressor_TetR_C"/>
</dbReference>
<name>A0A2I2KXR9_9ACTN</name>
<dbReference type="SUPFAM" id="SSF46689">
    <property type="entry name" value="Homeodomain-like"/>
    <property type="match status" value="1"/>
</dbReference>
<evidence type="ECO:0000259" key="6">
    <source>
        <dbReference type="PROSITE" id="PS50977"/>
    </source>
</evidence>